<dbReference type="Gene3D" id="3.40.50.2000">
    <property type="entry name" value="Glycogen Phosphorylase B"/>
    <property type="match status" value="1"/>
</dbReference>
<evidence type="ECO:0000259" key="2">
    <source>
        <dbReference type="Pfam" id="PF00534"/>
    </source>
</evidence>
<dbReference type="InterPro" id="IPR001296">
    <property type="entry name" value="Glyco_trans_1"/>
</dbReference>
<comment type="caution">
    <text evidence="3">The sequence shown here is derived from an EMBL/GenBank/DDBJ whole genome shotgun (WGS) entry which is preliminary data.</text>
</comment>
<feature type="domain" description="Glycosyl transferase family 1" evidence="2">
    <location>
        <begin position="187"/>
        <end position="346"/>
    </location>
</feature>
<dbReference type="Pfam" id="PF00534">
    <property type="entry name" value="Glycos_transf_1"/>
    <property type="match status" value="1"/>
</dbReference>
<dbReference type="Proteomes" id="UP000287872">
    <property type="component" value="Unassembled WGS sequence"/>
</dbReference>
<dbReference type="OrthoDB" id="9804196at2"/>
<evidence type="ECO:0000313" key="4">
    <source>
        <dbReference type="Proteomes" id="UP000287872"/>
    </source>
</evidence>
<dbReference type="EMBL" id="BHYK01000006">
    <property type="protein sequence ID" value="GCD09732.1"/>
    <property type="molecule type" value="Genomic_DNA"/>
</dbReference>
<accession>A0A401UJT4</accession>
<dbReference type="AlphaFoldDB" id="A0A401UJT4"/>
<sequence length="370" mass="43711">MKTIVISGINFFEGGPLSVYKDCLDNIIKSRLNETNKIIAFVHKKEIFAEYADKVILIELPKSRKSYLYRLWYEYFYFYFYSKGKNVDVWLSLHDITPNVKAKNRYVYCHNPSPFMKTELKNLKYSYKNFLFSLFYKYLYKINIEKNIAVIVQQDWMRQEFINRYKLKNVIVARPTVIISEDINSNTPNEQKNKYQFIYPSFPRFFKNFEVICTACGILEEKGVTDYEVLLTIDGNENRYSKDLKTHFGKLQSVKFIGLQERGNLFNLYGTSDCMIFPSKLETWGLPISEYKETGKPMLVANLPYAHETVGTYNKVVFFNSNKPEDLACFMEKQIRQGNTYQNVVEKKVMHPFARDWKELLKMILIPTGE</sequence>
<name>A0A401UJT4_9CLOT</name>
<dbReference type="SUPFAM" id="SSF53756">
    <property type="entry name" value="UDP-Glycosyltransferase/glycogen phosphorylase"/>
    <property type="match status" value="1"/>
</dbReference>
<organism evidence="3 4">
    <name type="scientific">Clostridium tagluense</name>
    <dbReference type="NCBI Taxonomy" id="360422"/>
    <lineage>
        <taxon>Bacteria</taxon>
        <taxon>Bacillati</taxon>
        <taxon>Bacillota</taxon>
        <taxon>Clostridia</taxon>
        <taxon>Eubacteriales</taxon>
        <taxon>Clostridiaceae</taxon>
        <taxon>Clostridium</taxon>
    </lineage>
</organism>
<dbReference type="PANTHER" id="PTHR46401:SF2">
    <property type="entry name" value="GLYCOSYLTRANSFERASE WBBK-RELATED"/>
    <property type="match status" value="1"/>
</dbReference>
<evidence type="ECO:0000313" key="3">
    <source>
        <dbReference type="EMBL" id="GCD09732.1"/>
    </source>
</evidence>
<proteinExistence type="predicted"/>
<dbReference type="GO" id="GO:0009103">
    <property type="term" value="P:lipopolysaccharide biosynthetic process"/>
    <property type="evidence" value="ECO:0007669"/>
    <property type="project" value="TreeGrafter"/>
</dbReference>
<dbReference type="PANTHER" id="PTHR46401">
    <property type="entry name" value="GLYCOSYLTRANSFERASE WBBK-RELATED"/>
    <property type="match status" value="1"/>
</dbReference>
<gene>
    <name evidence="3" type="ORF">Ctaglu_13550</name>
</gene>
<reference evidence="3 4" key="1">
    <citation type="submission" date="2018-11" db="EMBL/GenBank/DDBJ databases">
        <title>Genome sequencing and assembly of Clostridium tagluense strain A121.</title>
        <authorList>
            <person name="Murakami T."/>
            <person name="Segawa T."/>
            <person name="Shcherbakova V.A."/>
            <person name="Mori H."/>
            <person name="Yoshimura Y."/>
        </authorList>
    </citation>
    <scope>NUCLEOTIDE SEQUENCE [LARGE SCALE GENOMIC DNA]</scope>
    <source>
        <strain evidence="3 4">A121</strain>
    </source>
</reference>
<dbReference type="RefSeq" id="WP_124999432.1">
    <property type="nucleotide sequence ID" value="NZ_BHYK01000006.1"/>
</dbReference>
<evidence type="ECO:0000256" key="1">
    <source>
        <dbReference type="ARBA" id="ARBA00022679"/>
    </source>
</evidence>
<protein>
    <recommendedName>
        <fullName evidence="2">Glycosyl transferase family 1 domain-containing protein</fullName>
    </recommendedName>
</protein>
<keyword evidence="4" id="KW-1185">Reference proteome</keyword>
<keyword evidence="1" id="KW-0808">Transferase</keyword>
<dbReference type="GO" id="GO:0016757">
    <property type="term" value="F:glycosyltransferase activity"/>
    <property type="evidence" value="ECO:0007669"/>
    <property type="project" value="InterPro"/>
</dbReference>